<dbReference type="EMBL" id="BDRX01000002">
    <property type="protein sequence ID" value="GBF87914.1"/>
    <property type="molecule type" value="Genomic_DNA"/>
</dbReference>
<proteinExistence type="predicted"/>
<dbReference type="PANTHER" id="PTHR12725:SF117">
    <property type="entry name" value="HALOACID DEHALOGENASE-LIKE HYDROLASE"/>
    <property type="match status" value="1"/>
</dbReference>
<evidence type="ECO:0000313" key="1">
    <source>
        <dbReference type="EMBL" id="GBF87914.1"/>
    </source>
</evidence>
<dbReference type="InterPro" id="IPR023214">
    <property type="entry name" value="HAD_sf"/>
</dbReference>
<dbReference type="NCBIfam" id="TIGR01509">
    <property type="entry name" value="HAD-SF-IA-v3"/>
    <property type="match status" value="1"/>
</dbReference>
<dbReference type="OrthoDB" id="1065058at2759"/>
<reference evidence="1 2" key="1">
    <citation type="journal article" date="2018" name="Sci. Rep.">
        <title>Raphidocelis subcapitata (=Pseudokirchneriella subcapitata) provides an insight into genome evolution and environmental adaptations in the Sphaeropleales.</title>
        <authorList>
            <person name="Suzuki S."/>
            <person name="Yamaguchi H."/>
            <person name="Nakajima N."/>
            <person name="Kawachi M."/>
        </authorList>
    </citation>
    <scope>NUCLEOTIDE SEQUENCE [LARGE SCALE GENOMIC DNA]</scope>
    <source>
        <strain evidence="1 2">NIES-35</strain>
    </source>
</reference>
<dbReference type="SFLD" id="SFLDG01129">
    <property type="entry name" value="C1.5:_HAD__Beta-PGM__Phosphata"/>
    <property type="match status" value="1"/>
</dbReference>
<gene>
    <name evidence="1" type="ORF">Rsub_00626</name>
</gene>
<dbReference type="Proteomes" id="UP000247498">
    <property type="component" value="Unassembled WGS sequence"/>
</dbReference>
<comment type="caution">
    <text evidence="1">The sequence shown here is derived from an EMBL/GenBank/DDBJ whole genome shotgun (WGS) entry which is preliminary data.</text>
</comment>
<sequence>MPSSTFLEREFDVVLFDLDDTLYEVPAIAQTVRANIVAYLRDHLGIAADEVEDVTLRLYMEHGTTMAGLVAHGYAIDHDHFHSKVHATLDYASLLHPNGVRDMLAGMIVRKQIFTNADAAHTAEVLTRLGIDGCFEAIHCFETVQQLHRLPEGAPPAVLCKPNPKCFQAVLDHLGVPAERVVFVDDSTRNCAAAHALGIFSVLVGREGHHPGCDLAIASVHQLPRVLPTLFAPASPPRVEATAEAAVPIRVPA</sequence>
<dbReference type="Gene3D" id="1.10.150.450">
    <property type="match status" value="1"/>
</dbReference>
<dbReference type="InterPro" id="IPR036412">
    <property type="entry name" value="HAD-like_sf"/>
</dbReference>
<dbReference type="InterPro" id="IPR010237">
    <property type="entry name" value="Pyr-5-nucltdase"/>
</dbReference>
<dbReference type="NCBIfam" id="TIGR01993">
    <property type="entry name" value="Pyr-5-nucltdase"/>
    <property type="match status" value="1"/>
</dbReference>
<dbReference type="InParanoid" id="A0A2V0NKP4"/>
<keyword evidence="2" id="KW-1185">Reference proteome</keyword>
<dbReference type="AlphaFoldDB" id="A0A2V0NKP4"/>
<dbReference type="SFLD" id="SFLDG01132">
    <property type="entry name" value="C1.5.3:_5'-Nucleotidase_Like"/>
    <property type="match status" value="1"/>
</dbReference>
<dbReference type="STRING" id="307507.A0A2V0NKP4"/>
<dbReference type="PANTHER" id="PTHR12725">
    <property type="entry name" value="HALOACID DEHALOGENASE-LIKE HYDROLASE"/>
    <property type="match status" value="1"/>
</dbReference>
<dbReference type="FunCoup" id="A0A2V0NKP4">
    <property type="interactions" value="204"/>
</dbReference>
<organism evidence="1 2">
    <name type="scientific">Raphidocelis subcapitata</name>
    <dbReference type="NCBI Taxonomy" id="307507"/>
    <lineage>
        <taxon>Eukaryota</taxon>
        <taxon>Viridiplantae</taxon>
        <taxon>Chlorophyta</taxon>
        <taxon>core chlorophytes</taxon>
        <taxon>Chlorophyceae</taxon>
        <taxon>CS clade</taxon>
        <taxon>Sphaeropleales</taxon>
        <taxon>Selenastraceae</taxon>
        <taxon>Raphidocelis</taxon>
    </lineage>
</organism>
<evidence type="ECO:0000313" key="2">
    <source>
        <dbReference type="Proteomes" id="UP000247498"/>
    </source>
</evidence>
<dbReference type="InterPro" id="IPR006439">
    <property type="entry name" value="HAD-SF_hydro_IA"/>
</dbReference>
<dbReference type="SFLD" id="SFLDS00003">
    <property type="entry name" value="Haloacid_Dehalogenase"/>
    <property type="match status" value="1"/>
</dbReference>
<accession>A0A2V0NKP4</accession>
<dbReference type="Pfam" id="PF00702">
    <property type="entry name" value="Hydrolase"/>
    <property type="match status" value="1"/>
</dbReference>
<evidence type="ECO:0008006" key="3">
    <source>
        <dbReference type="Google" id="ProtNLM"/>
    </source>
</evidence>
<protein>
    <recommendedName>
        <fullName evidence="3">Pyrimidine 5-nucleotidase</fullName>
    </recommendedName>
</protein>
<dbReference type="Gene3D" id="3.40.50.1000">
    <property type="entry name" value="HAD superfamily/HAD-like"/>
    <property type="match status" value="1"/>
</dbReference>
<dbReference type="SUPFAM" id="SSF56784">
    <property type="entry name" value="HAD-like"/>
    <property type="match status" value="1"/>
</dbReference>
<name>A0A2V0NKP4_9CHLO</name>